<proteinExistence type="predicted"/>
<evidence type="ECO:0008006" key="5">
    <source>
        <dbReference type="Google" id="ProtNLM"/>
    </source>
</evidence>
<keyword evidence="1" id="KW-0802">TPR repeat</keyword>
<evidence type="ECO:0000256" key="2">
    <source>
        <dbReference type="SAM" id="SignalP"/>
    </source>
</evidence>
<dbReference type="PROSITE" id="PS50005">
    <property type="entry name" value="TPR"/>
    <property type="match status" value="1"/>
</dbReference>
<keyword evidence="4" id="KW-1185">Reference proteome</keyword>
<dbReference type="SUPFAM" id="SSF48452">
    <property type="entry name" value="TPR-like"/>
    <property type="match status" value="1"/>
</dbReference>
<evidence type="ECO:0000313" key="4">
    <source>
        <dbReference type="Proteomes" id="UP001361239"/>
    </source>
</evidence>
<protein>
    <recommendedName>
        <fullName evidence="5">Tetratricopeptide repeat protein</fullName>
    </recommendedName>
</protein>
<organism evidence="3 4">
    <name type="scientific">Novosphingobium anseongense</name>
    <dbReference type="NCBI Taxonomy" id="3133436"/>
    <lineage>
        <taxon>Bacteria</taxon>
        <taxon>Pseudomonadati</taxon>
        <taxon>Pseudomonadota</taxon>
        <taxon>Alphaproteobacteria</taxon>
        <taxon>Sphingomonadales</taxon>
        <taxon>Sphingomonadaceae</taxon>
        <taxon>Novosphingobium</taxon>
    </lineage>
</organism>
<reference evidence="3 4" key="1">
    <citation type="submission" date="2024-03" db="EMBL/GenBank/DDBJ databases">
        <authorList>
            <person name="Jo J.-H."/>
        </authorList>
    </citation>
    <scope>NUCLEOTIDE SEQUENCE [LARGE SCALE GENOMIC DNA]</scope>
    <source>
        <strain evidence="3 4">PS1R-30</strain>
    </source>
</reference>
<dbReference type="EMBL" id="JBBHJZ010000003">
    <property type="protein sequence ID" value="MEJ5978155.1"/>
    <property type="molecule type" value="Genomic_DNA"/>
</dbReference>
<dbReference type="Gene3D" id="1.25.40.10">
    <property type="entry name" value="Tetratricopeptide repeat domain"/>
    <property type="match status" value="1"/>
</dbReference>
<feature type="signal peptide" evidence="2">
    <location>
        <begin position="1"/>
        <end position="18"/>
    </location>
</feature>
<dbReference type="InterPro" id="IPR019734">
    <property type="entry name" value="TPR_rpt"/>
</dbReference>
<accession>A0ABU8RYK7</accession>
<evidence type="ECO:0000256" key="1">
    <source>
        <dbReference type="PROSITE-ProRule" id="PRU00339"/>
    </source>
</evidence>
<feature type="chain" id="PRO_5046669918" description="Tetratricopeptide repeat protein" evidence="2">
    <location>
        <begin position="19"/>
        <end position="118"/>
    </location>
</feature>
<keyword evidence="2" id="KW-0732">Signal</keyword>
<dbReference type="Proteomes" id="UP001361239">
    <property type="component" value="Unassembled WGS sequence"/>
</dbReference>
<gene>
    <name evidence="3" type="ORF">WG901_15995</name>
</gene>
<dbReference type="InterPro" id="IPR011990">
    <property type="entry name" value="TPR-like_helical_dom_sf"/>
</dbReference>
<dbReference type="RefSeq" id="WP_339588093.1">
    <property type="nucleotide sequence ID" value="NZ_JBBHJZ010000003.1"/>
</dbReference>
<name>A0ABU8RYK7_9SPHN</name>
<feature type="repeat" description="TPR" evidence="1">
    <location>
        <begin position="54"/>
        <end position="87"/>
    </location>
</feature>
<dbReference type="SMART" id="SM00028">
    <property type="entry name" value="TPR"/>
    <property type="match status" value="1"/>
</dbReference>
<comment type="caution">
    <text evidence="3">The sequence shown here is derived from an EMBL/GenBank/DDBJ whole genome shotgun (WGS) entry which is preliminary data.</text>
</comment>
<sequence length="118" mass="12747">MSATLTLAGLLLAQSAWFVDPSAIERTDVAYEAMAHGRTDAAITQLRDNAERDAATLINLGTAYARKGQRAEALECFNAAMAADRYELQLADGSWMDSRRAARIAAARLDRASTLASR</sequence>
<evidence type="ECO:0000313" key="3">
    <source>
        <dbReference type="EMBL" id="MEJ5978155.1"/>
    </source>
</evidence>